<dbReference type="Proteomes" id="UP000027222">
    <property type="component" value="Unassembled WGS sequence"/>
</dbReference>
<dbReference type="EMBL" id="KL142405">
    <property type="protein sequence ID" value="KDR68896.1"/>
    <property type="molecule type" value="Genomic_DNA"/>
</dbReference>
<proteinExistence type="predicted"/>
<evidence type="ECO:0000256" key="1">
    <source>
        <dbReference type="SAM" id="SignalP"/>
    </source>
</evidence>
<feature type="chain" id="PRO_5001645707" description="Cyanovirin-N domain-containing protein" evidence="1">
    <location>
        <begin position="21"/>
        <end position="132"/>
    </location>
</feature>
<evidence type="ECO:0008006" key="4">
    <source>
        <dbReference type="Google" id="ProtNLM"/>
    </source>
</evidence>
<dbReference type="HOGENOM" id="CLU_1917216_0_0_1"/>
<dbReference type="AlphaFoldDB" id="A0A067SDC1"/>
<feature type="signal peptide" evidence="1">
    <location>
        <begin position="1"/>
        <end position="20"/>
    </location>
</feature>
<protein>
    <recommendedName>
        <fullName evidence="4">Cyanovirin-N domain-containing protein</fullName>
    </recommendedName>
</protein>
<keyword evidence="1" id="KW-0732">Signal</keyword>
<reference evidence="3" key="1">
    <citation type="journal article" date="2014" name="Proc. Natl. Acad. Sci. U.S.A.">
        <title>Extensive sampling of basidiomycete genomes demonstrates inadequacy of the white-rot/brown-rot paradigm for wood decay fungi.</title>
        <authorList>
            <person name="Riley R."/>
            <person name="Salamov A.A."/>
            <person name="Brown D.W."/>
            <person name="Nagy L.G."/>
            <person name="Floudas D."/>
            <person name="Held B.W."/>
            <person name="Levasseur A."/>
            <person name="Lombard V."/>
            <person name="Morin E."/>
            <person name="Otillar R."/>
            <person name="Lindquist E.A."/>
            <person name="Sun H."/>
            <person name="LaButti K.M."/>
            <person name="Schmutz J."/>
            <person name="Jabbour D."/>
            <person name="Luo H."/>
            <person name="Baker S.E."/>
            <person name="Pisabarro A.G."/>
            <person name="Walton J.D."/>
            <person name="Blanchette R.A."/>
            <person name="Henrissat B."/>
            <person name="Martin F."/>
            <person name="Cullen D."/>
            <person name="Hibbett D.S."/>
            <person name="Grigoriev I.V."/>
        </authorList>
    </citation>
    <scope>NUCLEOTIDE SEQUENCE [LARGE SCALE GENOMIC DNA]</scope>
    <source>
        <strain evidence="3">CBS 339.88</strain>
    </source>
</reference>
<accession>A0A067SDC1</accession>
<evidence type="ECO:0000313" key="3">
    <source>
        <dbReference type="Proteomes" id="UP000027222"/>
    </source>
</evidence>
<organism evidence="2 3">
    <name type="scientific">Galerina marginata (strain CBS 339.88)</name>
    <dbReference type="NCBI Taxonomy" id="685588"/>
    <lineage>
        <taxon>Eukaryota</taxon>
        <taxon>Fungi</taxon>
        <taxon>Dikarya</taxon>
        <taxon>Basidiomycota</taxon>
        <taxon>Agaricomycotina</taxon>
        <taxon>Agaricomycetes</taxon>
        <taxon>Agaricomycetidae</taxon>
        <taxon>Agaricales</taxon>
        <taxon>Agaricineae</taxon>
        <taxon>Strophariaceae</taxon>
        <taxon>Galerina</taxon>
    </lineage>
</organism>
<name>A0A067SDC1_GALM3</name>
<sequence>MQPSVTALFAIISIAVCVSGIPTVAQSESEVYKRGGSSMFREVISNLDSTGVKLECNLVTSGNGEEGGESDFDLEGSDTRAAVVKRGSGMFREAVQNLNTNGTKFQLECVVSNTEENLEVENNLNGIDSVEI</sequence>
<keyword evidence="3" id="KW-1185">Reference proteome</keyword>
<evidence type="ECO:0000313" key="2">
    <source>
        <dbReference type="EMBL" id="KDR68896.1"/>
    </source>
</evidence>
<gene>
    <name evidence="2" type="ORF">GALMADRAFT_145918</name>
</gene>